<gene>
    <name evidence="1" type="ORF">DR999_PMT00082</name>
</gene>
<keyword evidence="2" id="KW-1185">Reference proteome</keyword>
<dbReference type="AlphaFoldDB" id="A0A4D9F3Y2"/>
<dbReference type="Proteomes" id="UP000297703">
    <property type="component" value="Unassembled WGS sequence"/>
</dbReference>
<reference evidence="1 2" key="2">
    <citation type="submission" date="2019-04" db="EMBL/GenBank/DDBJ databases">
        <title>The genome sequence of big-headed turtle.</title>
        <authorList>
            <person name="Gong S."/>
        </authorList>
    </citation>
    <scope>NUCLEOTIDE SEQUENCE [LARGE SCALE GENOMIC DNA]</scope>
    <source>
        <strain evidence="1">DO16091913</strain>
        <tissue evidence="1">Muscle</tissue>
    </source>
</reference>
<evidence type="ECO:0000313" key="2">
    <source>
        <dbReference type="Proteomes" id="UP000297703"/>
    </source>
</evidence>
<protein>
    <submittedName>
        <fullName evidence="1">Nuclear factor NF-kappa-B p105 subunit</fullName>
    </submittedName>
</protein>
<organism evidence="1 2">
    <name type="scientific">Platysternon megacephalum</name>
    <name type="common">big-headed turtle</name>
    <dbReference type="NCBI Taxonomy" id="55544"/>
    <lineage>
        <taxon>Eukaryota</taxon>
        <taxon>Metazoa</taxon>
        <taxon>Chordata</taxon>
        <taxon>Craniata</taxon>
        <taxon>Vertebrata</taxon>
        <taxon>Euteleostomi</taxon>
        <taxon>Archelosauria</taxon>
        <taxon>Testudinata</taxon>
        <taxon>Testudines</taxon>
        <taxon>Cryptodira</taxon>
        <taxon>Durocryptodira</taxon>
        <taxon>Testudinoidea</taxon>
        <taxon>Platysternidae</taxon>
        <taxon>Platysternon</taxon>
    </lineage>
</organism>
<comment type="caution">
    <text evidence="1">The sequence shown here is derived from an EMBL/GenBank/DDBJ whole genome shotgun (WGS) entry which is preliminary data.</text>
</comment>
<accession>A0A4D9F3Y2</accession>
<sequence length="131" mass="14833">MLIYVIRFFFFLRGRKEETKVCIKELNFALGCENIFSIDFNGTVHVHLRAKFGLTLALVFLGILIQSNMKNTEGPILLPKMSMSKFLKIPMGAGLGQQGLKFYPNLHLVQFPLTPLGAQGVNQGRIWHTDH</sequence>
<dbReference type="EMBL" id="QXTE01000001">
    <property type="protein sequence ID" value="TFK16175.1"/>
    <property type="molecule type" value="Genomic_DNA"/>
</dbReference>
<proteinExistence type="predicted"/>
<reference evidence="1 2" key="1">
    <citation type="submission" date="2019-04" db="EMBL/GenBank/DDBJ databases">
        <title>Draft genome of the big-headed turtle Platysternon megacephalum.</title>
        <authorList>
            <person name="Gong S."/>
        </authorList>
    </citation>
    <scope>NUCLEOTIDE SEQUENCE [LARGE SCALE GENOMIC DNA]</scope>
    <source>
        <strain evidence="1">DO16091913</strain>
        <tissue evidence="1">Muscle</tissue>
    </source>
</reference>
<name>A0A4D9F3Y2_9SAUR</name>
<evidence type="ECO:0000313" key="1">
    <source>
        <dbReference type="EMBL" id="TFK16175.1"/>
    </source>
</evidence>